<protein>
    <submittedName>
        <fullName evidence="2">Uncharacterized protein</fullName>
    </submittedName>
</protein>
<organism evidence="2 3">
    <name type="scientific">Tritrichomonas foetus</name>
    <dbReference type="NCBI Taxonomy" id="1144522"/>
    <lineage>
        <taxon>Eukaryota</taxon>
        <taxon>Metamonada</taxon>
        <taxon>Parabasalia</taxon>
        <taxon>Tritrichomonadida</taxon>
        <taxon>Tritrichomonadidae</taxon>
        <taxon>Tritrichomonas</taxon>
    </lineage>
</organism>
<dbReference type="AlphaFoldDB" id="A0A1J4JKK5"/>
<feature type="coiled-coil region" evidence="1">
    <location>
        <begin position="394"/>
        <end position="473"/>
    </location>
</feature>
<sequence length="525" mass="62149">MDDELFDSANEILNSYIEEAMPFLQFDASSSTKITKEIFRDNNFLNKLSNFFHLLLENLKFSHKNDSESNFSTLISELYLVDPSIPQNFTDFSIWLKEYIQINRSNEVEHQKAINYLLNSISEMKKHIKTAHRMVDEYELYQNSRDEITLLQNQLKHEKEVNNSLRLHIKALQSAKNEVIDKNDSISIKKGKLVARKQVKLMQSQIAEQQSTINSLKVIIANNSIELNELKLQNDQLIQNQNIHKFGDNFQTAQVIEDLQNKNSQLHLDNLEFKRKNNEEINILKNQNQKLRKKIEKLKDRMTLLKDTRNMKADQVLIKFKNSHQKYKKYYSIFKELRQLNCTCFNDSKQVVENHKSLHKRIDELTKQICLLNSQNQSLTTEKDENSNYMNQKFDDLMKQYQDLTKIKQNLEDECNKLKETNRQQTSEMTDLILMKSNFALFQQKYDTLEKNFDEIQKTNQNYIEEIDLLKKLNINQDSIPNNENQEKQKECNGCNFDVSKLKEKFNDLEYSIEMLQATLAHPDQ</sequence>
<feature type="coiled-coil region" evidence="1">
    <location>
        <begin position="220"/>
        <end position="308"/>
    </location>
</feature>
<evidence type="ECO:0000313" key="2">
    <source>
        <dbReference type="EMBL" id="OHS97788.1"/>
    </source>
</evidence>
<proteinExistence type="predicted"/>
<dbReference type="EMBL" id="MLAK01001093">
    <property type="protein sequence ID" value="OHS97788.1"/>
    <property type="molecule type" value="Genomic_DNA"/>
</dbReference>
<comment type="caution">
    <text evidence="2">The sequence shown here is derived from an EMBL/GenBank/DDBJ whole genome shotgun (WGS) entry which is preliminary data.</text>
</comment>
<dbReference type="Proteomes" id="UP000179807">
    <property type="component" value="Unassembled WGS sequence"/>
</dbReference>
<name>A0A1J4JKK5_9EUKA</name>
<keyword evidence="1" id="KW-0175">Coiled coil</keyword>
<evidence type="ECO:0000256" key="1">
    <source>
        <dbReference type="SAM" id="Coils"/>
    </source>
</evidence>
<reference evidence="2" key="1">
    <citation type="submission" date="2016-10" db="EMBL/GenBank/DDBJ databases">
        <authorList>
            <person name="Benchimol M."/>
            <person name="Almeida L.G."/>
            <person name="Vasconcelos A.T."/>
            <person name="Perreira-Neves A."/>
            <person name="Rosa I.A."/>
            <person name="Tasca T."/>
            <person name="Bogo M.R."/>
            <person name="de Souza W."/>
        </authorList>
    </citation>
    <scope>NUCLEOTIDE SEQUENCE [LARGE SCALE GENOMIC DNA]</scope>
    <source>
        <strain evidence="2">K</strain>
    </source>
</reference>
<dbReference type="VEuPathDB" id="TrichDB:TRFO_09201"/>
<dbReference type="RefSeq" id="XP_068350925.1">
    <property type="nucleotide sequence ID" value="XM_068494727.1"/>
</dbReference>
<keyword evidence="3" id="KW-1185">Reference proteome</keyword>
<dbReference type="GeneID" id="94829431"/>
<gene>
    <name evidence="2" type="ORF">TRFO_09201</name>
</gene>
<evidence type="ECO:0000313" key="3">
    <source>
        <dbReference type="Proteomes" id="UP000179807"/>
    </source>
</evidence>
<accession>A0A1J4JKK5</accession>